<dbReference type="RefSeq" id="WP_207707641.1">
    <property type="nucleotide sequence ID" value="NZ_WHYR01000071.1"/>
</dbReference>
<evidence type="ECO:0000313" key="2">
    <source>
        <dbReference type="Proteomes" id="UP000441717"/>
    </source>
</evidence>
<proteinExistence type="predicted"/>
<accession>A0A6N7IWH8</accession>
<sequence>MSRIEELANRYRKHIAAPWQRNLAGEQKIIFIVYPKTDERKLRARLELFELATIESGYKWRFFDFTQTFARWMSNQEYKEIYFEEPEDLAIPLESEFPHFAANELRKVLTGEDVDSDTVVAVYGVASLYGFTKVSAVLKEVVRDIRGRLVVFFPGEFENNNYRLLDARDGWNYLAIPITLHNGVSD</sequence>
<gene>
    <name evidence="1" type="ORF">GFC01_16560</name>
</gene>
<evidence type="ECO:0000313" key="1">
    <source>
        <dbReference type="EMBL" id="MQL53837.1"/>
    </source>
</evidence>
<keyword evidence="2" id="KW-1185">Reference proteome</keyword>
<comment type="caution">
    <text evidence="1">The sequence shown here is derived from an EMBL/GenBank/DDBJ whole genome shotgun (WGS) entry which is preliminary data.</text>
</comment>
<dbReference type="AlphaFoldDB" id="A0A6N7IWH8"/>
<reference evidence="1 2" key="1">
    <citation type="submission" date="2019-10" db="EMBL/GenBank/DDBJ databases">
        <title>Comparative genomics of sulfur disproportionating microorganisms.</title>
        <authorList>
            <person name="Ward L.M."/>
            <person name="Bertran E."/>
            <person name="Johnston D."/>
        </authorList>
    </citation>
    <scope>NUCLEOTIDE SEQUENCE [LARGE SCALE GENOMIC DNA]</scope>
    <source>
        <strain evidence="1 2">DSM 14055</strain>
    </source>
</reference>
<organism evidence="1 2">
    <name type="scientific">Desulfofundulus thermobenzoicus</name>
    <dbReference type="NCBI Taxonomy" id="29376"/>
    <lineage>
        <taxon>Bacteria</taxon>
        <taxon>Bacillati</taxon>
        <taxon>Bacillota</taxon>
        <taxon>Clostridia</taxon>
        <taxon>Eubacteriales</taxon>
        <taxon>Peptococcaceae</taxon>
        <taxon>Desulfofundulus</taxon>
    </lineage>
</organism>
<protein>
    <submittedName>
        <fullName evidence="1">DUF1788 domain-containing protein</fullName>
    </submittedName>
</protein>
<dbReference type="EMBL" id="WHYR01000071">
    <property type="protein sequence ID" value="MQL53837.1"/>
    <property type="molecule type" value="Genomic_DNA"/>
</dbReference>
<name>A0A6N7IWH8_9FIRM</name>
<dbReference type="Proteomes" id="UP000441717">
    <property type="component" value="Unassembled WGS sequence"/>
</dbReference>